<evidence type="ECO:0000256" key="1">
    <source>
        <dbReference type="ARBA" id="ARBA00004240"/>
    </source>
</evidence>
<feature type="region of interest" description="Disordered" evidence="8">
    <location>
        <begin position="811"/>
        <end position="841"/>
    </location>
</feature>
<dbReference type="GO" id="GO:0051721">
    <property type="term" value="F:protein phosphatase 2A binding"/>
    <property type="evidence" value="ECO:0007669"/>
    <property type="project" value="TreeGrafter"/>
</dbReference>
<feature type="repeat" description="ANK" evidence="7">
    <location>
        <begin position="219"/>
        <end position="241"/>
    </location>
</feature>
<evidence type="ECO:0000256" key="7">
    <source>
        <dbReference type="PROSITE-ProRule" id="PRU00023"/>
    </source>
</evidence>
<dbReference type="SMART" id="SM00248">
    <property type="entry name" value="ANK"/>
    <property type="match status" value="2"/>
</dbReference>
<evidence type="ECO:0000313" key="11">
    <source>
        <dbReference type="Proteomes" id="UP001154078"/>
    </source>
</evidence>
<keyword evidence="3" id="KW-0132">Cell division</keyword>
<sequence>MEPNKVPETVDNLPNTEKNGNHTVYYGVYTPNENYDPALNIFTDKIEALKLTKKNKKSRFKAFQFYHEAVEFALNGSEHPNNNTTVDGPLFSYLPQEQPQNGIGEKASPFKGPKPQELVELRKAIENGLYKVVKDTIWQNPRYLVSSGDTPSILQEGARYNALHVCAKSKNAPITELVLNTVSNAEFIKLLYGDDNAENAEQRAKILLDLYLNTPNKGLNETPLHFAAKHGADEVVEILVSYPECDRSLRNKFHMTALEINCEKVEGNCAAAKKRISVLLQQNYYVPVLRSEDRSVPPVIGQLFSPTEPLVVNTNPLSPRMEIHAYAGPMDKTGAEKFRKIWKTPPRNLSFSSPVAKKAPEDMINVSALRFKDPEKGLERIGNNLALKLDVNWKEYWPFLDSFVDITSEGGLELLEGHLYKCSEELDDSFSIKPTTIINKLDVVSPITNLCMAFQSIHLNDSFNSKSVPVAKSYDKSELNPVFYIDKACQVFSNRISNDILYILCSEYNNIAPVLETEMKQLELLVTSYMEDNRFSGVNFQKVHSRLGALVANKLRHNVDEESRLFLCDKLEYLLECITRSLDYFSSDDESASHRRDADESKRATSYKKQLICLVRVVLARMAARYDARLDLDGECACAVDWEASEECACAYHVRRAKKNSLSRSGSLKNRNLFRNGVENVSVKLCFDDDDDVATHNLNHHNTLNSSLNELMTESSSEDEEFYTPPSSPCFPDDSDSDSEFNDTKLPANDVFIEGIRPTKTDFDVFNALKYSKCALNQKTHPNVYRWRHNIALYSESERERWPSPNHLKLKQKEAKMPSTPNSSFNVSQIHDPPLSSTPSKSWLRITGANSPISAFRNLNVHF</sequence>
<dbReference type="Pfam" id="PF00023">
    <property type="entry name" value="Ank"/>
    <property type="match status" value="1"/>
</dbReference>
<name>A0A9P0BC09_BRAAE</name>
<evidence type="ECO:0000256" key="6">
    <source>
        <dbReference type="ARBA" id="ARBA00023306"/>
    </source>
</evidence>
<keyword evidence="5 7" id="KW-0040">ANK repeat</keyword>
<keyword evidence="6" id="KW-0131">Cell cycle</keyword>
<dbReference type="FunFam" id="1.25.40.20:FF:000072">
    <property type="entry name" value="Ankyrin repeat and LEM domain containing 2"/>
    <property type="match status" value="1"/>
</dbReference>
<dbReference type="SUPFAM" id="SSF48403">
    <property type="entry name" value="Ankyrin repeat"/>
    <property type="match status" value="1"/>
</dbReference>
<comment type="similarity">
    <text evidence="2">Belongs to the ANKLE2 family.</text>
</comment>
<dbReference type="PANTHER" id="PTHR12349">
    <property type="entry name" value="ANKYRIN REPEAT AND LEM DOMAIN-CONTAINING PROTEIN 2"/>
    <property type="match status" value="1"/>
</dbReference>
<organism evidence="10 11">
    <name type="scientific">Brassicogethes aeneus</name>
    <name type="common">Rape pollen beetle</name>
    <name type="synonym">Meligethes aeneus</name>
    <dbReference type="NCBI Taxonomy" id="1431903"/>
    <lineage>
        <taxon>Eukaryota</taxon>
        <taxon>Metazoa</taxon>
        <taxon>Ecdysozoa</taxon>
        <taxon>Arthropoda</taxon>
        <taxon>Hexapoda</taxon>
        <taxon>Insecta</taxon>
        <taxon>Pterygota</taxon>
        <taxon>Neoptera</taxon>
        <taxon>Endopterygota</taxon>
        <taxon>Coleoptera</taxon>
        <taxon>Polyphaga</taxon>
        <taxon>Cucujiformia</taxon>
        <taxon>Nitidulidae</taxon>
        <taxon>Meligethinae</taxon>
        <taxon>Brassicogethes</taxon>
    </lineage>
</organism>
<comment type="subcellular location">
    <subcellularLocation>
        <location evidence="1">Endoplasmic reticulum</location>
    </subcellularLocation>
</comment>
<dbReference type="InterPro" id="IPR056237">
    <property type="entry name" value="ANKLE2_3rd"/>
</dbReference>
<dbReference type="PROSITE" id="PS50297">
    <property type="entry name" value="ANK_REP_REGION"/>
    <property type="match status" value="1"/>
</dbReference>
<dbReference type="PANTHER" id="PTHR12349:SF4">
    <property type="entry name" value="ANKYRIN REPEAT AND LEM DOMAIN-CONTAINING PROTEIN 2"/>
    <property type="match status" value="1"/>
</dbReference>
<dbReference type="InterPro" id="IPR036770">
    <property type="entry name" value="Ankyrin_rpt-contain_sf"/>
</dbReference>
<proteinExistence type="inferred from homology"/>
<gene>
    <name evidence="10" type="ORF">MELIAE_LOCUS10030</name>
</gene>
<dbReference type="EMBL" id="OV121138">
    <property type="protein sequence ID" value="CAH0560246.1"/>
    <property type="molecule type" value="Genomic_DNA"/>
</dbReference>
<dbReference type="AlphaFoldDB" id="A0A9P0BC09"/>
<reference evidence="10" key="1">
    <citation type="submission" date="2021-12" db="EMBL/GenBank/DDBJ databases">
        <authorList>
            <person name="King R."/>
        </authorList>
    </citation>
    <scope>NUCLEOTIDE SEQUENCE</scope>
</reference>
<protein>
    <recommendedName>
        <fullName evidence="9">ANKLE2 third alpha/beta domain-containing protein</fullName>
    </recommendedName>
</protein>
<dbReference type="PROSITE" id="PS50088">
    <property type="entry name" value="ANK_REPEAT"/>
    <property type="match status" value="1"/>
</dbReference>
<dbReference type="Proteomes" id="UP001154078">
    <property type="component" value="Chromosome 7"/>
</dbReference>
<dbReference type="OrthoDB" id="7446186at2759"/>
<dbReference type="Gene3D" id="1.25.40.20">
    <property type="entry name" value="Ankyrin repeat-containing domain"/>
    <property type="match status" value="1"/>
</dbReference>
<dbReference type="InterPro" id="IPR002110">
    <property type="entry name" value="Ankyrin_rpt"/>
</dbReference>
<evidence type="ECO:0000313" key="10">
    <source>
        <dbReference type="EMBL" id="CAH0560246.1"/>
    </source>
</evidence>
<evidence type="ECO:0000256" key="5">
    <source>
        <dbReference type="ARBA" id="ARBA00023043"/>
    </source>
</evidence>
<evidence type="ECO:0000259" key="9">
    <source>
        <dbReference type="Pfam" id="PF24567"/>
    </source>
</evidence>
<evidence type="ECO:0000256" key="8">
    <source>
        <dbReference type="SAM" id="MobiDB-lite"/>
    </source>
</evidence>
<dbReference type="GO" id="GO:0007399">
    <property type="term" value="P:nervous system development"/>
    <property type="evidence" value="ECO:0007669"/>
    <property type="project" value="UniProtKB-ARBA"/>
</dbReference>
<accession>A0A9P0BC09</accession>
<keyword evidence="11" id="KW-1185">Reference proteome</keyword>
<evidence type="ECO:0000256" key="2">
    <source>
        <dbReference type="ARBA" id="ARBA00007597"/>
    </source>
</evidence>
<feature type="compositionally biased region" description="Polar residues" evidence="8">
    <location>
        <begin position="819"/>
        <end position="841"/>
    </location>
</feature>
<dbReference type="GO" id="GO:0051301">
    <property type="term" value="P:cell division"/>
    <property type="evidence" value="ECO:0007669"/>
    <property type="project" value="UniProtKB-KW"/>
</dbReference>
<keyword evidence="4" id="KW-0256">Endoplasmic reticulum</keyword>
<evidence type="ECO:0000256" key="3">
    <source>
        <dbReference type="ARBA" id="ARBA00022618"/>
    </source>
</evidence>
<dbReference type="Pfam" id="PF24567">
    <property type="entry name" value="ANKLE2_3rd"/>
    <property type="match status" value="1"/>
</dbReference>
<dbReference type="GO" id="GO:0005783">
    <property type="term" value="C:endoplasmic reticulum"/>
    <property type="evidence" value="ECO:0007669"/>
    <property type="project" value="UniProtKB-SubCell"/>
</dbReference>
<feature type="region of interest" description="Disordered" evidence="8">
    <location>
        <begin position="715"/>
        <end position="739"/>
    </location>
</feature>
<feature type="domain" description="ANKLE2 third alpha/beta" evidence="9">
    <location>
        <begin position="284"/>
        <end position="396"/>
    </location>
</feature>
<dbReference type="GO" id="GO:0031468">
    <property type="term" value="P:nuclear membrane reassembly"/>
    <property type="evidence" value="ECO:0007669"/>
    <property type="project" value="UniProtKB-ARBA"/>
</dbReference>
<evidence type="ECO:0000256" key="4">
    <source>
        <dbReference type="ARBA" id="ARBA00022824"/>
    </source>
</evidence>